<dbReference type="OrthoDB" id="8910972at2"/>
<comment type="caution">
    <text evidence="1">The sequence shown here is derived from an EMBL/GenBank/DDBJ whole genome shotgun (WGS) entry which is preliminary data.</text>
</comment>
<keyword evidence="2" id="KW-1185">Reference proteome</keyword>
<reference evidence="1 2" key="1">
    <citation type="journal article" date="2011" name="J. Bacteriol.">
        <title>Draft genome sequence of the anoxygenic filamentous phototrophic bacterium Oscillochloris trichoides subsp. DG-6.</title>
        <authorList>
            <person name="Kuznetsov B.B."/>
            <person name="Ivanovsky R.N."/>
            <person name="Keppen O.I."/>
            <person name="Sukhacheva M.V."/>
            <person name="Bumazhkin B.K."/>
            <person name="Patutina E.O."/>
            <person name="Beletsky A.V."/>
            <person name="Mardanov A.V."/>
            <person name="Baslerov R.V."/>
            <person name="Panteleeva A.N."/>
            <person name="Kolganova T.V."/>
            <person name="Ravin N.V."/>
            <person name="Skryabin K.G."/>
        </authorList>
    </citation>
    <scope>NUCLEOTIDE SEQUENCE [LARGE SCALE GENOMIC DNA]</scope>
    <source>
        <strain evidence="1 2">DG-6</strain>
    </source>
</reference>
<dbReference type="HOGENOM" id="CLU_1453093_0_0_0"/>
<evidence type="ECO:0000313" key="2">
    <source>
        <dbReference type="Proteomes" id="UP000054010"/>
    </source>
</evidence>
<organism evidence="1 2">
    <name type="scientific">Oscillochloris trichoides DG-6</name>
    <dbReference type="NCBI Taxonomy" id="765420"/>
    <lineage>
        <taxon>Bacteria</taxon>
        <taxon>Bacillati</taxon>
        <taxon>Chloroflexota</taxon>
        <taxon>Chloroflexia</taxon>
        <taxon>Chloroflexales</taxon>
        <taxon>Chloroflexineae</taxon>
        <taxon>Oscillochloridaceae</taxon>
        <taxon>Oscillochloris</taxon>
    </lineage>
</organism>
<name>E1IET0_9CHLR</name>
<dbReference type="Proteomes" id="UP000054010">
    <property type="component" value="Unassembled WGS sequence"/>
</dbReference>
<sequence length="186" mass="21593">MMKEAIQAIVVQQPIKPFAQIQQSSEIIQRQRDVANITWVMSAVHLPTLDEALHSLPHYISMEVFLFWEEFNERVTSSLFHVYDEKTRTALLDFHDAWDKCLSSGTYYLTESTGKRSVFSISPSDDLESVWSKLETDRDLLATTFASLIQILRINYLEVDLDKTSFLAWHKKLEGDRTYNARVSEQ</sequence>
<evidence type="ECO:0000313" key="1">
    <source>
        <dbReference type="EMBL" id="EFO80307.1"/>
    </source>
</evidence>
<protein>
    <submittedName>
        <fullName evidence="1">Uncharacterized protein</fullName>
    </submittedName>
</protein>
<accession>E1IET0</accession>
<gene>
    <name evidence="1" type="ORF">OSCT_1831</name>
</gene>
<dbReference type="AlphaFoldDB" id="E1IET0"/>
<dbReference type="STRING" id="765420.OSCT_1831"/>
<dbReference type="EMBL" id="ADVR01000070">
    <property type="protein sequence ID" value="EFO80307.1"/>
    <property type="molecule type" value="Genomic_DNA"/>
</dbReference>
<proteinExistence type="predicted"/>